<organism evidence="1 2">
    <name type="scientific">Euroglyphus maynei</name>
    <name type="common">Mayne's house dust mite</name>
    <dbReference type="NCBI Taxonomy" id="6958"/>
    <lineage>
        <taxon>Eukaryota</taxon>
        <taxon>Metazoa</taxon>
        <taxon>Ecdysozoa</taxon>
        <taxon>Arthropoda</taxon>
        <taxon>Chelicerata</taxon>
        <taxon>Arachnida</taxon>
        <taxon>Acari</taxon>
        <taxon>Acariformes</taxon>
        <taxon>Sarcoptiformes</taxon>
        <taxon>Astigmata</taxon>
        <taxon>Psoroptidia</taxon>
        <taxon>Analgoidea</taxon>
        <taxon>Pyroglyphidae</taxon>
        <taxon>Pyroglyphinae</taxon>
        <taxon>Euroglyphus</taxon>
    </lineage>
</organism>
<evidence type="ECO:0000313" key="2">
    <source>
        <dbReference type="Proteomes" id="UP000194236"/>
    </source>
</evidence>
<dbReference type="AlphaFoldDB" id="A0A1Y3BC41"/>
<dbReference type="EMBL" id="MUJZ01031830">
    <property type="protein sequence ID" value="OTF77594.1"/>
    <property type="molecule type" value="Genomic_DNA"/>
</dbReference>
<gene>
    <name evidence="1" type="ORF">BLA29_004405</name>
</gene>
<evidence type="ECO:0000313" key="1">
    <source>
        <dbReference type="EMBL" id="OTF77594.1"/>
    </source>
</evidence>
<sequence>MSELPQRQSGKRHLRLSHLLAVTNAFGCGYNGRGREAEIIFTFSPGSLIIKRRIVGRVMHIIIKMG</sequence>
<proteinExistence type="predicted"/>
<keyword evidence="2" id="KW-1185">Reference proteome</keyword>
<name>A0A1Y3BC41_EURMA</name>
<dbReference type="Proteomes" id="UP000194236">
    <property type="component" value="Unassembled WGS sequence"/>
</dbReference>
<protein>
    <submittedName>
        <fullName evidence="1">Uncharacterized protein</fullName>
    </submittedName>
</protein>
<reference evidence="1 2" key="1">
    <citation type="submission" date="2017-03" db="EMBL/GenBank/DDBJ databases">
        <title>Genome Survey of Euroglyphus maynei.</title>
        <authorList>
            <person name="Arlian L.G."/>
            <person name="Morgan M.S."/>
            <person name="Rider S.D."/>
        </authorList>
    </citation>
    <scope>NUCLEOTIDE SEQUENCE [LARGE SCALE GENOMIC DNA]</scope>
    <source>
        <strain evidence="1">Arlian Lab</strain>
        <tissue evidence="1">Whole body</tissue>
    </source>
</reference>
<comment type="caution">
    <text evidence="1">The sequence shown here is derived from an EMBL/GenBank/DDBJ whole genome shotgun (WGS) entry which is preliminary data.</text>
</comment>
<accession>A0A1Y3BC41</accession>